<evidence type="ECO:0000313" key="7">
    <source>
        <dbReference type="EMBL" id="MDC7226486.1"/>
    </source>
</evidence>
<reference evidence="7 8" key="1">
    <citation type="submission" date="2022-12" db="EMBL/GenBank/DDBJ databases">
        <title>Metagenome assembled genome from gulf of manar.</title>
        <authorList>
            <person name="Kohli P."/>
            <person name="Pk S."/>
            <person name="Venkata Ramana C."/>
            <person name="Sasikala C."/>
        </authorList>
    </citation>
    <scope>NUCLEOTIDE SEQUENCE [LARGE SCALE GENOMIC DNA]</scope>
    <source>
        <strain evidence="7">JB008</strain>
    </source>
</reference>
<proteinExistence type="predicted"/>
<feature type="transmembrane region" description="Helical" evidence="6">
    <location>
        <begin position="112"/>
        <end position="132"/>
    </location>
</feature>
<comment type="caution">
    <text evidence="7">The sequence shown here is derived from an EMBL/GenBank/DDBJ whole genome shotgun (WGS) entry which is preliminary data.</text>
</comment>
<evidence type="ECO:0000256" key="2">
    <source>
        <dbReference type="ARBA" id="ARBA00022475"/>
    </source>
</evidence>
<organism evidence="7 8">
    <name type="scientific">Candidatus Thalassospirochaeta sargassi</name>
    <dbReference type="NCBI Taxonomy" id="3119039"/>
    <lineage>
        <taxon>Bacteria</taxon>
        <taxon>Pseudomonadati</taxon>
        <taxon>Spirochaetota</taxon>
        <taxon>Spirochaetia</taxon>
        <taxon>Spirochaetales</taxon>
        <taxon>Spirochaetaceae</taxon>
        <taxon>Candidatus Thalassospirochaeta</taxon>
    </lineage>
</organism>
<dbReference type="Proteomes" id="UP001221217">
    <property type="component" value="Unassembled WGS sequence"/>
</dbReference>
<dbReference type="Pfam" id="PF01810">
    <property type="entry name" value="LysE"/>
    <property type="match status" value="1"/>
</dbReference>
<name>A0AAJ1MK64_9SPIO</name>
<dbReference type="InterPro" id="IPR001123">
    <property type="entry name" value="LeuE-type"/>
</dbReference>
<evidence type="ECO:0000256" key="4">
    <source>
        <dbReference type="ARBA" id="ARBA00022989"/>
    </source>
</evidence>
<keyword evidence="5 6" id="KW-0472">Membrane</keyword>
<dbReference type="GO" id="GO:0005886">
    <property type="term" value="C:plasma membrane"/>
    <property type="evidence" value="ECO:0007669"/>
    <property type="project" value="UniProtKB-SubCell"/>
</dbReference>
<sequence>MENHWLIFLTSFTIAFSGAMMPGPLLSATISESVRRGASAGPLFMLGHGILEIGLIAALFLGLAPFLTNPAVFKVIAVAGGGFMIFMAAGMFRSLKGLSIDTTAGTPVNGNIVLLGAGMSMANPYWIIWWATIGLGYILSAGELGFSGIAIFFFGHILADTIWYTFVSFGVAKSRKIMSDRVYRVLIGICACFLAGYAVYLLLNTFLI</sequence>
<feature type="transmembrane region" description="Helical" evidence="6">
    <location>
        <begin position="43"/>
        <end position="64"/>
    </location>
</feature>
<dbReference type="PANTHER" id="PTHR38825">
    <property type="entry name" value="LYSINE EXPORTER PROTEIN (LYSE/YGGA)"/>
    <property type="match status" value="1"/>
</dbReference>
<accession>A0AAJ1MK64</accession>
<gene>
    <name evidence="7" type="ORF">PQJ61_06955</name>
</gene>
<evidence type="ECO:0000256" key="1">
    <source>
        <dbReference type="ARBA" id="ARBA00004651"/>
    </source>
</evidence>
<dbReference type="AlphaFoldDB" id="A0AAJ1MK64"/>
<protein>
    <submittedName>
        <fullName evidence="7">LysE family transporter</fullName>
    </submittedName>
</protein>
<keyword evidence="4 6" id="KW-1133">Transmembrane helix</keyword>
<evidence type="ECO:0000256" key="3">
    <source>
        <dbReference type="ARBA" id="ARBA00022692"/>
    </source>
</evidence>
<evidence type="ECO:0000256" key="6">
    <source>
        <dbReference type="SAM" id="Phobius"/>
    </source>
</evidence>
<dbReference type="EMBL" id="JAQQAL010000012">
    <property type="protein sequence ID" value="MDC7226486.1"/>
    <property type="molecule type" value="Genomic_DNA"/>
</dbReference>
<feature type="transmembrane region" description="Helical" evidence="6">
    <location>
        <begin position="71"/>
        <end position="92"/>
    </location>
</feature>
<keyword evidence="2" id="KW-1003">Cell membrane</keyword>
<feature type="transmembrane region" description="Helical" evidence="6">
    <location>
        <begin position="144"/>
        <end position="166"/>
    </location>
</feature>
<evidence type="ECO:0000313" key="8">
    <source>
        <dbReference type="Proteomes" id="UP001221217"/>
    </source>
</evidence>
<dbReference type="GO" id="GO:0006865">
    <property type="term" value="P:amino acid transport"/>
    <property type="evidence" value="ECO:0007669"/>
    <property type="project" value="InterPro"/>
</dbReference>
<dbReference type="PANTHER" id="PTHR38825:SF1">
    <property type="entry name" value="TRANSPORTER, LYSE FAMILY"/>
    <property type="match status" value="1"/>
</dbReference>
<feature type="transmembrane region" description="Helical" evidence="6">
    <location>
        <begin position="186"/>
        <end position="207"/>
    </location>
</feature>
<comment type="subcellular location">
    <subcellularLocation>
        <location evidence="1">Cell membrane</location>
        <topology evidence="1">Multi-pass membrane protein</topology>
    </subcellularLocation>
</comment>
<evidence type="ECO:0000256" key="5">
    <source>
        <dbReference type="ARBA" id="ARBA00023136"/>
    </source>
</evidence>
<keyword evidence="3 6" id="KW-0812">Transmembrane</keyword>